<proteinExistence type="predicted"/>
<gene>
    <name evidence="2" type="primary">napE</name>
    <name evidence="2" type="ORF">C2869_10675</name>
</gene>
<keyword evidence="1" id="KW-0812">Transmembrane</keyword>
<feature type="transmembrane region" description="Helical" evidence="1">
    <location>
        <begin position="17"/>
        <end position="42"/>
    </location>
</feature>
<evidence type="ECO:0000256" key="1">
    <source>
        <dbReference type="SAM" id="Phobius"/>
    </source>
</evidence>
<dbReference type="Proteomes" id="UP000244441">
    <property type="component" value="Chromosome"/>
</dbReference>
<keyword evidence="1" id="KW-1133">Transmembrane helix</keyword>
<dbReference type="AlphaFoldDB" id="A0A2S0VRN6"/>
<dbReference type="InterPro" id="IPR010649">
    <property type="entry name" value="NapE_TorE"/>
</dbReference>
<evidence type="ECO:0000313" key="2">
    <source>
        <dbReference type="EMBL" id="AWB66868.1"/>
    </source>
</evidence>
<dbReference type="OrthoDB" id="7596241at2"/>
<keyword evidence="1" id="KW-0472">Membrane</keyword>
<reference evidence="2 3" key="1">
    <citation type="submission" date="2018-01" db="EMBL/GenBank/DDBJ databases">
        <title>Genome sequence of a Cantenovulum-like bacteria.</title>
        <authorList>
            <person name="Tan W.R."/>
            <person name="Lau N.-S."/>
            <person name="Go F."/>
            <person name="Amirul A.-A.A."/>
        </authorList>
    </citation>
    <scope>NUCLEOTIDE SEQUENCE [LARGE SCALE GENOMIC DNA]</scope>
    <source>
        <strain evidence="2 3">CCB-QB4</strain>
    </source>
</reference>
<dbReference type="KEGG" id="cate:C2869_10675"/>
<protein>
    <submittedName>
        <fullName evidence="2">Periplasmic nitrate reductase, NapE protein</fullName>
    </submittedName>
</protein>
<keyword evidence="3" id="KW-1185">Reference proteome</keyword>
<name>A0A2S0VRN6_9ALTE</name>
<dbReference type="InterPro" id="IPR004448">
    <property type="entry name" value="Nitrate_reductase_NapE"/>
</dbReference>
<organism evidence="2 3">
    <name type="scientific">Saccharobesus litoralis</name>
    <dbReference type="NCBI Taxonomy" id="2172099"/>
    <lineage>
        <taxon>Bacteria</taxon>
        <taxon>Pseudomonadati</taxon>
        <taxon>Pseudomonadota</taxon>
        <taxon>Gammaproteobacteria</taxon>
        <taxon>Alteromonadales</taxon>
        <taxon>Alteromonadaceae</taxon>
        <taxon>Saccharobesus</taxon>
    </lineage>
</organism>
<evidence type="ECO:0000313" key="3">
    <source>
        <dbReference type="Proteomes" id="UP000244441"/>
    </source>
</evidence>
<sequence length="52" mass="5846">MNQEQTSELKSRERNTFLFLTIFLAPILSIIIVGGYGFMVWISQLLFGPPGA</sequence>
<dbReference type="RefSeq" id="WP_108602924.1">
    <property type="nucleotide sequence ID" value="NZ_CP026604.1"/>
</dbReference>
<dbReference type="Pfam" id="PF06796">
    <property type="entry name" value="NapE"/>
    <property type="match status" value="1"/>
</dbReference>
<dbReference type="NCBIfam" id="TIGR02973">
    <property type="entry name" value="nitrate_rd_NapE"/>
    <property type="match status" value="1"/>
</dbReference>
<accession>A0A2S0VRN6</accession>
<dbReference type="EMBL" id="CP026604">
    <property type="protein sequence ID" value="AWB66868.1"/>
    <property type="molecule type" value="Genomic_DNA"/>
</dbReference>